<feature type="domain" description="Tet-like 2OG-Fe(II) oxygenase" evidence="2">
    <location>
        <begin position="68"/>
        <end position="125"/>
    </location>
</feature>
<dbReference type="Pfam" id="PF20515">
    <property type="entry name" value="2OG-FeII_Oxy_6"/>
    <property type="match status" value="1"/>
</dbReference>
<dbReference type="InterPro" id="IPR046798">
    <property type="entry name" value="2OG-FeII_Oxy_6"/>
</dbReference>
<dbReference type="VEuPathDB" id="FungiDB:VP01_30g5"/>
<gene>
    <name evidence="3" type="ORF">VP01_30g5</name>
</gene>
<dbReference type="AlphaFoldDB" id="A0A0L6V0A1"/>
<name>A0A0L6V0A1_9BASI</name>
<evidence type="ECO:0000313" key="4">
    <source>
        <dbReference type="Proteomes" id="UP000037035"/>
    </source>
</evidence>
<accession>A0A0L6V0A1</accession>
<proteinExistence type="predicted"/>
<sequence>MVYRPLILPTNPPNSNLEEESLQVSSEDERGEGGKAEGNHCYFQLLSVFNYGSFSQITIQIQMPLDILGWRKGYEEASKIGITGIAAKVVKDPDGYCELQSHVPEQKTFIGKQFYSVSGPLFYEKILMVLLAIYPSLSTTLPTNPTKTMMPHPSHFSCGSQSNRPPVTWLKKTLK</sequence>
<reference evidence="3 4" key="1">
    <citation type="submission" date="2015-08" db="EMBL/GenBank/DDBJ databases">
        <title>Next Generation Sequencing and Analysis of the Genome of Puccinia sorghi L Schw, the Causal Agent of Maize Common Rust.</title>
        <authorList>
            <person name="Rochi L."/>
            <person name="Burguener G."/>
            <person name="Darino M."/>
            <person name="Turjanski A."/>
            <person name="Kreff E."/>
            <person name="Dieguez M.J."/>
            <person name="Sacco F."/>
        </authorList>
    </citation>
    <scope>NUCLEOTIDE SEQUENCE [LARGE SCALE GENOMIC DNA]</scope>
    <source>
        <strain evidence="3 4">RO10H11247</strain>
    </source>
</reference>
<dbReference type="Proteomes" id="UP000037035">
    <property type="component" value="Unassembled WGS sequence"/>
</dbReference>
<comment type="caution">
    <text evidence="3">The sequence shown here is derived from an EMBL/GenBank/DDBJ whole genome shotgun (WGS) entry which is preliminary data.</text>
</comment>
<organism evidence="3 4">
    <name type="scientific">Puccinia sorghi</name>
    <dbReference type="NCBI Taxonomy" id="27349"/>
    <lineage>
        <taxon>Eukaryota</taxon>
        <taxon>Fungi</taxon>
        <taxon>Dikarya</taxon>
        <taxon>Basidiomycota</taxon>
        <taxon>Pucciniomycotina</taxon>
        <taxon>Pucciniomycetes</taxon>
        <taxon>Pucciniales</taxon>
        <taxon>Pucciniaceae</taxon>
        <taxon>Puccinia</taxon>
    </lineage>
</organism>
<keyword evidence="4" id="KW-1185">Reference proteome</keyword>
<feature type="region of interest" description="Disordered" evidence="1">
    <location>
        <begin position="1"/>
        <end position="33"/>
    </location>
</feature>
<protein>
    <recommendedName>
        <fullName evidence="2">Tet-like 2OG-Fe(II) oxygenase domain-containing protein</fullName>
    </recommendedName>
</protein>
<dbReference type="EMBL" id="LAVV01008058">
    <property type="protein sequence ID" value="KNZ53912.1"/>
    <property type="molecule type" value="Genomic_DNA"/>
</dbReference>
<evidence type="ECO:0000256" key="1">
    <source>
        <dbReference type="SAM" id="MobiDB-lite"/>
    </source>
</evidence>
<dbReference type="STRING" id="27349.A0A0L6V0A1"/>
<evidence type="ECO:0000313" key="3">
    <source>
        <dbReference type="EMBL" id="KNZ53912.1"/>
    </source>
</evidence>
<evidence type="ECO:0000259" key="2">
    <source>
        <dbReference type="Pfam" id="PF20515"/>
    </source>
</evidence>